<dbReference type="InterPro" id="IPR015847">
    <property type="entry name" value="ExoRNase_PH_dom2"/>
</dbReference>
<evidence type="ECO:0000256" key="1">
    <source>
        <dbReference type="ARBA" id="ARBA00004123"/>
    </source>
</evidence>
<comment type="subcellular location">
    <subcellularLocation>
        <location evidence="1">Nucleus</location>
    </subcellularLocation>
</comment>
<dbReference type="EMBL" id="LN871599">
    <property type="protein sequence ID" value="CCF76005.1"/>
    <property type="molecule type" value="Genomic_DNA"/>
</dbReference>
<evidence type="ECO:0008006" key="10">
    <source>
        <dbReference type="Google" id="ProtNLM"/>
    </source>
</evidence>
<accession>I7JDT8</accession>
<organism evidence="8 9">
    <name type="scientific">Babesia microti (strain RI)</name>
    <dbReference type="NCBI Taxonomy" id="1133968"/>
    <lineage>
        <taxon>Eukaryota</taxon>
        <taxon>Sar</taxon>
        <taxon>Alveolata</taxon>
        <taxon>Apicomplexa</taxon>
        <taxon>Aconoidasida</taxon>
        <taxon>Piroplasmida</taxon>
        <taxon>Babesiidae</taxon>
        <taxon>Babesia</taxon>
    </lineage>
</organism>
<name>I7JDT8_BABMR</name>
<dbReference type="Pfam" id="PF01138">
    <property type="entry name" value="RNase_PH"/>
    <property type="match status" value="1"/>
</dbReference>
<evidence type="ECO:0000256" key="5">
    <source>
        <dbReference type="ARBA" id="ARBA00023242"/>
    </source>
</evidence>
<dbReference type="PANTHER" id="PTHR11953:SF1">
    <property type="entry name" value="EXOSOME COMPLEX COMPONENT RRP46"/>
    <property type="match status" value="1"/>
</dbReference>
<evidence type="ECO:0000313" key="8">
    <source>
        <dbReference type="EMBL" id="CCF76005.1"/>
    </source>
</evidence>
<evidence type="ECO:0000259" key="7">
    <source>
        <dbReference type="Pfam" id="PF03725"/>
    </source>
</evidence>
<keyword evidence="3" id="KW-0698">rRNA processing</keyword>
<reference evidence="8 9" key="2">
    <citation type="journal article" date="2013" name="PLoS ONE">
        <title>Whole genome mapping and re-organization of the nuclear and mitochondrial genomes of Babesia microti isolates.</title>
        <authorList>
            <person name="Cornillot E."/>
            <person name="Dassouli A."/>
            <person name="Garg A."/>
            <person name="Pachikara N."/>
            <person name="Randazzo S."/>
            <person name="Depoix D."/>
            <person name="Carcy B."/>
            <person name="Delbecq S."/>
            <person name="Frutos R."/>
            <person name="Silva J.C."/>
            <person name="Sutton R."/>
            <person name="Krause P.J."/>
            <person name="Mamoun C.B."/>
        </authorList>
    </citation>
    <scope>NUCLEOTIDE SEQUENCE [LARGE SCALE GENOMIC DNA]</scope>
    <source>
        <strain evidence="8 9">RI</strain>
    </source>
</reference>
<comment type="similarity">
    <text evidence="2">Belongs to the RNase PH family.</text>
</comment>
<dbReference type="InterPro" id="IPR020568">
    <property type="entry name" value="Ribosomal_Su5_D2-typ_SF"/>
</dbReference>
<dbReference type="GO" id="GO:0071051">
    <property type="term" value="P:poly(A)-dependent snoRNA 3'-end processing"/>
    <property type="evidence" value="ECO:0007669"/>
    <property type="project" value="TreeGrafter"/>
</dbReference>
<dbReference type="Gene3D" id="3.30.230.70">
    <property type="entry name" value="GHMP Kinase, N-terminal domain"/>
    <property type="match status" value="1"/>
</dbReference>
<evidence type="ECO:0000256" key="3">
    <source>
        <dbReference type="ARBA" id="ARBA00022552"/>
    </source>
</evidence>
<proteinExistence type="inferred from homology"/>
<dbReference type="GO" id="GO:0003723">
    <property type="term" value="F:RNA binding"/>
    <property type="evidence" value="ECO:0007669"/>
    <property type="project" value="TreeGrafter"/>
</dbReference>
<gene>
    <name evidence="8" type="ORF">BmR1_04g09145</name>
</gene>
<dbReference type="GO" id="GO:0034475">
    <property type="term" value="P:U4 snRNA 3'-end processing"/>
    <property type="evidence" value="ECO:0007669"/>
    <property type="project" value="TreeGrafter"/>
</dbReference>
<dbReference type="PANTHER" id="PTHR11953">
    <property type="entry name" value="EXOSOME COMPLEX COMPONENT"/>
    <property type="match status" value="1"/>
</dbReference>
<dbReference type="SUPFAM" id="SSF55666">
    <property type="entry name" value="Ribonuclease PH domain 2-like"/>
    <property type="match status" value="1"/>
</dbReference>
<dbReference type="Pfam" id="PF03725">
    <property type="entry name" value="RNase_PH_C"/>
    <property type="match status" value="1"/>
</dbReference>
<dbReference type="InterPro" id="IPR027408">
    <property type="entry name" value="PNPase/RNase_PH_dom_sf"/>
</dbReference>
<feature type="domain" description="Exoribonuclease phosphorolytic" evidence="6">
    <location>
        <begin position="13"/>
        <end position="153"/>
    </location>
</feature>
<dbReference type="VEuPathDB" id="PiroplasmaDB:BmR1_04g09145"/>
<evidence type="ECO:0000313" key="9">
    <source>
        <dbReference type="Proteomes" id="UP000002899"/>
    </source>
</evidence>
<protein>
    <recommendedName>
        <fullName evidence="10">Exosome complex component RRP41</fullName>
    </recommendedName>
</protein>
<evidence type="ECO:0000256" key="2">
    <source>
        <dbReference type="ARBA" id="ARBA00006678"/>
    </source>
</evidence>
<dbReference type="KEGG" id="bmic:BmR1_04g09145"/>
<dbReference type="GeneID" id="24426459"/>
<dbReference type="InterPro" id="IPR050080">
    <property type="entry name" value="RNase_PH"/>
</dbReference>
<dbReference type="AlphaFoldDB" id="I7JDT8"/>
<dbReference type="GO" id="GO:0006364">
    <property type="term" value="P:rRNA processing"/>
    <property type="evidence" value="ECO:0007669"/>
    <property type="project" value="UniProtKB-KW"/>
</dbReference>
<dbReference type="GO" id="GO:0000177">
    <property type="term" value="C:cytoplasmic exosome (RNase complex)"/>
    <property type="evidence" value="ECO:0007669"/>
    <property type="project" value="TreeGrafter"/>
</dbReference>
<dbReference type="GO" id="GO:0016075">
    <property type="term" value="P:rRNA catabolic process"/>
    <property type="evidence" value="ECO:0007669"/>
    <property type="project" value="TreeGrafter"/>
</dbReference>
<dbReference type="Proteomes" id="UP000002899">
    <property type="component" value="Chromosome IV"/>
</dbReference>
<keyword evidence="9" id="KW-1185">Reference proteome</keyword>
<dbReference type="RefSeq" id="XP_012650413.1">
    <property type="nucleotide sequence ID" value="XM_012794959.1"/>
</dbReference>
<dbReference type="SUPFAM" id="SSF54211">
    <property type="entry name" value="Ribosomal protein S5 domain 2-like"/>
    <property type="match status" value="1"/>
</dbReference>
<dbReference type="GO" id="GO:0071028">
    <property type="term" value="P:nuclear mRNA surveillance"/>
    <property type="evidence" value="ECO:0007669"/>
    <property type="project" value="TreeGrafter"/>
</dbReference>
<dbReference type="GO" id="GO:0000176">
    <property type="term" value="C:nuclear exosome (RNase complex)"/>
    <property type="evidence" value="ECO:0007669"/>
    <property type="project" value="TreeGrafter"/>
</dbReference>
<sequence length="269" mass="29965">MSGEKIINKRHHMRDIDFKLNILNGESTASCKITAGNILNVPNGIKFSLSDHTSVLCSMLGPYEERRKRIKPTFAVYPNRLRLSIFIRPNCGSIANKYRNYEFVINKILQTIITTNTMPQCGLSFVIQIFNDSGSLLAHSINSSIVACIIGGISIEFIPIAVSIGITKCRAPSDIKSQFIVDPSNEDLARCISTITVVCDPTKDIIVSINVDNGLCMLDKSSHKVLFELAMKSARFVREEIRKTCNNYGDHISKIFVNNNTNGHNLIEL</sequence>
<keyword evidence="5" id="KW-0539">Nucleus</keyword>
<reference evidence="8 9" key="1">
    <citation type="journal article" date="2012" name="Nucleic Acids Res.">
        <title>Sequencing of the smallest Apicomplexan genome from the human pathogen Babesia microti.</title>
        <authorList>
            <person name="Cornillot E."/>
            <person name="Hadj-Kaddour K."/>
            <person name="Dassouli A."/>
            <person name="Noel B."/>
            <person name="Ranwez V."/>
            <person name="Vacherie B."/>
            <person name="Augagneur Y."/>
            <person name="Bres V."/>
            <person name="Duclos A."/>
            <person name="Randazzo S."/>
            <person name="Carcy B."/>
            <person name="Debierre-Grockiego F."/>
            <person name="Delbecq S."/>
            <person name="Moubri-Menage K."/>
            <person name="Shams-Eldin H."/>
            <person name="Usmani-Brown S."/>
            <person name="Bringaud F."/>
            <person name="Wincker P."/>
            <person name="Vivares C.P."/>
            <person name="Schwarz R.T."/>
            <person name="Schetters T.P."/>
            <person name="Krause P.J."/>
            <person name="Gorenflot A."/>
            <person name="Berry V."/>
            <person name="Barbe V."/>
            <person name="Ben Mamoun C."/>
        </authorList>
    </citation>
    <scope>NUCLEOTIDE SEQUENCE [LARGE SCALE GENOMIC DNA]</scope>
    <source>
        <strain evidence="8 9">RI</strain>
    </source>
</reference>
<dbReference type="InterPro" id="IPR036345">
    <property type="entry name" value="ExoRNase_PH_dom2_sf"/>
</dbReference>
<keyword evidence="4" id="KW-0271">Exosome</keyword>
<dbReference type="OrthoDB" id="27298at2759"/>
<evidence type="ECO:0000259" key="6">
    <source>
        <dbReference type="Pfam" id="PF01138"/>
    </source>
</evidence>
<dbReference type="GO" id="GO:0005730">
    <property type="term" value="C:nucleolus"/>
    <property type="evidence" value="ECO:0007669"/>
    <property type="project" value="TreeGrafter"/>
</dbReference>
<evidence type="ECO:0000256" key="4">
    <source>
        <dbReference type="ARBA" id="ARBA00022835"/>
    </source>
</evidence>
<feature type="domain" description="Exoribonuclease phosphorolytic" evidence="7">
    <location>
        <begin position="158"/>
        <end position="214"/>
    </location>
</feature>
<reference evidence="8 9" key="3">
    <citation type="journal article" date="2016" name="Sci. Rep.">
        <title>Genome-wide diversity and gene expression profiling of Babesia microti isolates identify polymorphic genes that mediate host-pathogen interactions.</title>
        <authorList>
            <person name="Silva J.C."/>
            <person name="Cornillot E."/>
            <person name="McCracken C."/>
            <person name="Usmani-Brown S."/>
            <person name="Dwivedi A."/>
            <person name="Ifeonu O.O."/>
            <person name="Crabtree J."/>
            <person name="Gotia H.T."/>
            <person name="Virji A.Z."/>
            <person name="Reynes C."/>
            <person name="Colinge J."/>
            <person name="Kumar V."/>
            <person name="Lawres L."/>
            <person name="Pazzi J.E."/>
            <person name="Pablo J.V."/>
            <person name="Hung C."/>
            <person name="Brancato J."/>
            <person name="Kumari P."/>
            <person name="Orvis J."/>
            <person name="Tretina K."/>
            <person name="Chibucos M."/>
            <person name="Ott S."/>
            <person name="Sadzewicz L."/>
            <person name="Sengamalay N."/>
            <person name="Shetty A.C."/>
            <person name="Su Q."/>
            <person name="Tallon L."/>
            <person name="Fraser C.M."/>
            <person name="Frutos R."/>
            <person name="Molina D.M."/>
            <person name="Krause P.J."/>
            <person name="Ben Mamoun C."/>
        </authorList>
    </citation>
    <scope>NUCLEOTIDE SEQUENCE [LARGE SCALE GENOMIC DNA]</scope>
    <source>
        <strain evidence="8 9">RI</strain>
    </source>
</reference>
<dbReference type="InterPro" id="IPR001247">
    <property type="entry name" value="ExoRNase_PH_dom1"/>
</dbReference>